<dbReference type="OrthoDB" id="10407517at2759"/>
<dbReference type="EMBL" id="JXTC01000333">
    <property type="protein sequence ID" value="PON63818.1"/>
    <property type="molecule type" value="Genomic_DNA"/>
</dbReference>
<accession>A0A2P5CRY3</accession>
<gene>
    <name evidence="1" type="ORF">TorRG33x02_275280</name>
</gene>
<dbReference type="Proteomes" id="UP000237000">
    <property type="component" value="Unassembled WGS sequence"/>
</dbReference>
<dbReference type="AlphaFoldDB" id="A0A2P5CRY3"/>
<dbReference type="InterPro" id="IPR023393">
    <property type="entry name" value="START-like_dom_sf"/>
</dbReference>
<dbReference type="InParanoid" id="A0A2P5CRY3"/>
<evidence type="ECO:0000313" key="1">
    <source>
        <dbReference type="EMBL" id="PON63818.1"/>
    </source>
</evidence>
<protein>
    <submittedName>
        <fullName evidence="1">START-like domain containing protein</fullName>
    </submittedName>
</protein>
<dbReference type="Gene3D" id="3.30.530.20">
    <property type="match status" value="1"/>
</dbReference>
<organism evidence="1 2">
    <name type="scientific">Trema orientale</name>
    <name type="common">Charcoal tree</name>
    <name type="synonym">Celtis orientalis</name>
    <dbReference type="NCBI Taxonomy" id="63057"/>
    <lineage>
        <taxon>Eukaryota</taxon>
        <taxon>Viridiplantae</taxon>
        <taxon>Streptophyta</taxon>
        <taxon>Embryophyta</taxon>
        <taxon>Tracheophyta</taxon>
        <taxon>Spermatophyta</taxon>
        <taxon>Magnoliopsida</taxon>
        <taxon>eudicotyledons</taxon>
        <taxon>Gunneridae</taxon>
        <taxon>Pentapetalae</taxon>
        <taxon>rosids</taxon>
        <taxon>fabids</taxon>
        <taxon>Rosales</taxon>
        <taxon>Cannabaceae</taxon>
        <taxon>Trema</taxon>
    </lineage>
</organism>
<reference evidence="2" key="1">
    <citation type="submission" date="2016-06" db="EMBL/GenBank/DDBJ databases">
        <title>Parallel loss of symbiosis genes in relatives of nitrogen-fixing non-legume Parasponia.</title>
        <authorList>
            <person name="Van Velzen R."/>
            <person name="Holmer R."/>
            <person name="Bu F."/>
            <person name="Rutten L."/>
            <person name="Van Zeijl A."/>
            <person name="Liu W."/>
            <person name="Santuari L."/>
            <person name="Cao Q."/>
            <person name="Sharma T."/>
            <person name="Shen D."/>
            <person name="Roswanjaya Y."/>
            <person name="Wardhani T."/>
            <person name="Kalhor M.S."/>
            <person name="Jansen J."/>
            <person name="Van den Hoogen J."/>
            <person name="Gungor B."/>
            <person name="Hartog M."/>
            <person name="Hontelez J."/>
            <person name="Verver J."/>
            <person name="Yang W.-C."/>
            <person name="Schijlen E."/>
            <person name="Repin R."/>
            <person name="Schilthuizen M."/>
            <person name="Schranz E."/>
            <person name="Heidstra R."/>
            <person name="Miyata K."/>
            <person name="Fedorova E."/>
            <person name="Kohlen W."/>
            <person name="Bisseling T."/>
            <person name="Smit S."/>
            <person name="Geurts R."/>
        </authorList>
    </citation>
    <scope>NUCLEOTIDE SEQUENCE [LARGE SCALE GENOMIC DNA]</scope>
    <source>
        <strain evidence="2">cv. RG33-2</strain>
    </source>
</reference>
<sequence length="63" mass="7342">MEGLKPSRDHVQRITFNNVMHKVNATDKDNFSHSYSLIERDDLSDKLEKISYETKLKSSLMEA</sequence>
<proteinExistence type="predicted"/>
<keyword evidence="2" id="KW-1185">Reference proteome</keyword>
<evidence type="ECO:0000313" key="2">
    <source>
        <dbReference type="Proteomes" id="UP000237000"/>
    </source>
</evidence>
<name>A0A2P5CRY3_TREOI</name>
<comment type="caution">
    <text evidence="1">The sequence shown here is derived from an EMBL/GenBank/DDBJ whole genome shotgun (WGS) entry which is preliminary data.</text>
</comment>